<accession>A0ABR2KU07</accession>
<proteinExistence type="predicted"/>
<comment type="caution">
    <text evidence="1">The sequence shown here is derived from an EMBL/GenBank/DDBJ whole genome shotgun (WGS) entry which is preliminary data.</text>
</comment>
<reference evidence="1 2" key="1">
    <citation type="submission" date="2024-04" db="EMBL/GenBank/DDBJ databases">
        <title>Tritrichomonas musculus Genome.</title>
        <authorList>
            <person name="Alves-Ferreira E."/>
            <person name="Grigg M."/>
            <person name="Lorenzi H."/>
            <person name="Galac M."/>
        </authorList>
    </citation>
    <scope>NUCLEOTIDE SEQUENCE [LARGE SCALE GENOMIC DNA]</scope>
    <source>
        <strain evidence="1 2">EAF2021</strain>
    </source>
</reference>
<evidence type="ECO:0000313" key="2">
    <source>
        <dbReference type="Proteomes" id="UP001470230"/>
    </source>
</evidence>
<dbReference type="Proteomes" id="UP001470230">
    <property type="component" value="Unassembled WGS sequence"/>
</dbReference>
<sequence length="167" mass="19578">MKKADSDLKNAKEIFPESLFFNIEPPHQIFAKAFNIDDFKMAEKIVNLMYSNSELNENNYNDLIQKMNDVDGQIDLYFDCFHEGEIIPMKYIKHLIKLWIKRNGVITFDSIARKSYVENFIKSSKLSPDSKLNRDAFKNLLNEPPFNKLQEVFKKNVEIIKSQSSCK</sequence>
<gene>
    <name evidence="1" type="ORF">M9Y10_023046</name>
</gene>
<protein>
    <submittedName>
        <fullName evidence="1">Uncharacterized protein</fullName>
    </submittedName>
</protein>
<evidence type="ECO:0000313" key="1">
    <source>
        <dbReference type="EMBL" id="KAK8894609.1"/>
    </source>
</evidence>
<keyword evidence="2" id="KW-1185">Reference proteome</keyword>
<organism evidence="1 2">
    <name type="scientific">Tritrichomonas musculus</name>
    <dbReference type="NCBI Taxonomy" id="1915356"/>
    <lineage>
        <taxon>Eukaryota</taxon>
        <taxon>Metamonada</taxon>
        <taxon>Parabasalia</taxon>
        <taxon>Tritrichomonadida</taxon>
        <taxon>Tritrichomonadidae</taxon>
        <taxon>Tritrichomonas</taxon>
    </lineage>
</organism>
<dbReference type="EMBL" id="JAPFFF010000003">
    <property type="protein sequence ID" value="KAK8894609.1"/>
    <property type="molecule type" value="Genomic_DNA"/>
</dbReference>
<name>A0ABR2KU07_9EUKA</name>